<name>A0A9Q9B2J1_9PEZI</name>
<sequence>MAVDASDLGAPVALEASKVVLETNGDIFGTVGKGQVREDVEFARCHLGCDIRGTSNPNKSDTAINSQPPSGTVTAILAVTTRSGIAYRQHTVLEWRRYGNASRLHRAPHRAKLKVLVDESLHEYQNKKHSVDDLLSNKPRRCSRPVTLDSTIQKTDSEGARAFHCATAQLQKTLIILEYECQQVLCLWIDSWEWKQMADNADEKVDGPKDEKV</sequence>
<organism evidence="1 2">
    <name type="scientific">Septoria linicola</name>
    <dbReference type="NCBI Taxonomy" id="215465"/>
    <lineage>
        <taxon>Eukaryota</taxon>
        <taxon>Fungi</taxon>
        <taxon>Dikarya</taxon>
        <taxon>Ascomycota</taxon>
        <taxon>Pezizomycotina</taxon>
        <taxon>Dothideomycetes</taxon>
        <taxon>Dothideomycetidae</taxon>
        <taxon>Mycosphaerellales</taxon>
        <taxon>Mycosphaerellaceae</taxon>
        <taxon>Septoria</taxon>
    </lineage>
</organism>
<protein>
    <submittedName>
        <fullName evidence="1">Uncharacterized protein</fullName>
    </submittedName>
</protein>
<proteinExistence type="predicted"/>
<keyword evidence="2" id="KW-1185">Reference proteome</keyword>
<dbReference type="AlphaFoldDB" id="A0A9Q9B2J1"/>
<evidence type="ECO:0000313" key="1">
    <source>
        <dbReference type="EMBL" id="USW59764.1"/>
    </source>
</evidence>
<dbReference type="EMBL" id="CP099433">
    <property type="protein sequence ID" value="USW59764.1"/>
    <property type="molecule type" value="Genomic_DNA"/>
</dbReference>
<evidence type="ECO:0000313" key="2">
    <source>
        <dbReference type="Proteomes" id="UP001056384"/>
    </source>
</evidence>
<reference evidence="1" key="1">
    <citation type="submission" date="2022-06" db="EMBL/GenBank/DDBJ databases">
        <title>Complete genome sequences of two strains of the flax pathogen Septoria linicola.</title>
        <authorList>
            <person name="Lapalu N."/>
            <person name="Simon A."/>
            <person name="Demenou B."/>
            <person name="Paumier D."/>
            <person name="Guillot M.-P."/>
            <person name="Gout L."/>
            <person name="Valade R."/>
        </authorList>
    </citation>
    <scope>NUCLEOTIDE SEQUENCE</scope>
    <source>
        <strain evidence="1">SE15195</strain>
    </source>
</reference>
<dbReference type="Proteomes" id="UP001056384">
    <property type="component" value="Chromosome 16"/>
</dbReference>
<gene>
    <name evidence="1" type="ORF">Slin15195_G130830</name>
</gene>
<accession>A0A9Q9B2J1</accession>